<dbReference type="OrthoDB" id="765884at2759"/>
<feature type="repeat" description="TPR" evidence="3">
    <location>
        <begin position="36"/>
        <end position="69"/>
    </location>
</feature>
<feature type="repeat" description="TPR" evidence="3">
    <location>
        <begin position="303"/>
        <end position="336"/>
    </location>
</feature>
<dbReference type="PROSITE" id="PS50293">
    <property type="entry name" value="TPR_REGION"/>
    <property type="match status" value="1"/>
</dbReference>
<dbReference type="InterPro" id="IPR018253">
    <property type="entry name" value="DnaJ_domain_CS"/>
</dbReference>
<dbReference type="Pfam" id="PF00515">
    <property type="entry name" value="TPR_1"/>
    <property type="match status" value="1"/>
</dbReference>
<feature type="coiled-coil region" evidence="4">
    <location>
        <begin position="49"/>
        <end position="76"/>
    </location>
</feature>
<keyword evidence="7" id="KW-1185">Reference proteome</keyword>
<keyword evidence="4" id="KW-0175">Coiled coil</keyword>
<dbReference type="InterPro" id="IPR019734">
    <property type="entry name" value="TPR_rpt"/>
</dbReference>
<dbReference type="PROSITE" id="PS00636">
    <property type="entry name" value="DNAJ_1"/>
    <property type="match status" value="1"/>
</dbReference>
<dbReference type="SMART" id="SM00271">
    <property type="entry name" value="DnaJ"/>
    <property type="match status" value="1"/>
</dbReference>
<proteinExistence type="predicted"/>
<evidence type="ECO:0000313" key="7">
    <source>
        <dbReference type="Proteomes" id="UP000187209"/>
    </source>
</evidence>
<dbReference type="SUPFAM" id="SSF48452">
    <property type="entry name" value="TPR-like"/>
    <property type="match status" value="3"/>
</dbReference>
<dbReference type="PANTHER" id="PTHR45188">
    <property type="entry name" value="DNAJ PROTEIN P58IPK HOMOLOG"/>
    <property type="match status" value="1"/>
</dbReference>
<keyword evidence="1" id="KW-0677">Repeat</keyword>
<dbReference type="PROSITE" id="PS50076">
    <property type="entry name" value="DNAJ_2"/>
    <property type="match status" value="1"/>
</dbReference>
<sequence length="531" mass="59923">MAEEFKIQGNNAFSKNQFEKALKLYQKAIDMDPSQPTYYTNKASVYIKLEQYEMALRECENALKVSENNIRALVRASVCFTKLGRLDKAFDYLEEAEKHTEQDQAMKQGFKDVEEAKNNLNDFEKFEKDNNFAQALYYIDQLLAKCDGCFDFKIKKIETLLKNGDLDKCEELCMNLIQKQNNDRAKLKYWMAKSIYYSGRTEESERLLRDCLQQDPDDQATKNLLKNIKHYEKMKDDANQLFTAKKYTEALQAYTECLKLDQFNKNYNSIILSNRSACYMGLKEYIKALTDINKSIALKPNFAKAYVRRGNIRAALEEFSEALTDYNKAKELNPRYPDIENIISSAQNAMQNSKRKDYYKILDVEKGATEAEIKKAYRKAALKWHPDKNSETEEMKIEAEKKFKDVNEAYDVLSDSNKKAAYDNGMDPNSMGGFGGMGGMGGIDPTKIFQMFSGGDGFSSFFGGGNNGSSGSRRSGGPFMSGGFPGGFPGMFTFSTNGGPGGFSFGSDSSGFGGMPGFSDFFSQGGKKSRK</sequence>
<organism evidence="6 7">
    <name type="scientific">Stentor coeruleus</name>
    <dbReference type="NCBI Taxonomy" id="5963"/>
    <lineage>
        <taxon>Eukaryota</taxon>
        <taxon>Sar</taxon>
        <taxon>Alveolata</taxon>
        <taxon>Ciliophora</taxon>
        <taxon>Postciliodesmatophora</taxon>
        <taxon>Heterotrichea</taxon>
        <taxon>Heterotrichida</taxon>
        <taxon>Stentoridae</taxon>
        <taxon>Stentor</taxon>
    </lineage>
</organism>
<dbReference type="Proteomes" id="UP000187209">
    <property type="component" value="Unassembled WGS sequence"/>
</dbReference>
<name>A0A1R2ASR1_9CILI</name>
<dbReference type="InterPro" id="IPR001623">
    <property type="entry name" value="DnaJ_domain"/>
</dbReference>
<keyword evidence="2 3" id="KW-0802">TPR repeat</keyword>
<evidence type="ECO:0000256" key="3">
    <source>
        <dbReference type="PROSITE-ProRule" id="PRU00339"/>
    </source>
</evidence>
<comment type="caution">
    <text evidence="6">The sequence shown here is derived from an EMBL/GenBank/DDBJ whole genome shotgun (WGS) entry which is preliminary data.</text>
</comment>
<evidence type="ECO:0000256" key="1">
    <source>
        <dbReference type="ARBA" id="ARBA00022737"/>
    </source>
</evidence>
<dbReference type="PROSITE" id="PS50005">
    <property type="entry name" value="TPR"/>
    <property type="match status" value="3"/>
</dbReference>
<dbReference type="Pfam" id="PF13414">
    <property type="entry name" value="TPR_11"/>
    <property type="match status" value="1"/>
</dbReference>
<dbReference type="SUPFAM" id="SSF46565">
    <property type="entry name" value="Chaperone J-domain"/>
    <property type="match status" value="1"/>
</dbReference>
<dbReference type="EMBL" id="MPUH01001488">
    <property type="protein sequence ID" value="OMJ67495.1"/>
    <property type="molecule type" value="Genomic_DNA"/>
</dbReference>
<feature type="repeat" description="TPR" evidence="3">
    <location>
        <begin position="2"/>
        <end position="35"/>
    </location>
</feature>
<evidence type="ECO:0000256" key="4">
    <source>
        <dbReference type="SAM" id="Coils"/>
    </source>
</evidence>
<dbReference type="Gene3D" id="1.10.287.110">
    <property type="entry name" value="DnaJ domain"/>
    <property type="match status" value="1"/>
</dbReference>
<dbReference type="SMART" id="SM00028">
    <property type="entry name" value="TPR"/>
    <property type="match status" value="8"/>
</dbReference>
<dbReference type="PANTHER" id="PTHR45188:SF2">
    <property type="entry name" value="DNAJ HOMOLOG SUBFAMILY C MEMBER 7"/>
    <property type="match status" value="1"/>
</dbReference>
<evidence type="ECO:0000256" key="2">
    <source>
        <dbReference type="ARBA" id="ARBA00022803"/>
    </source>
</evidence>
<dbReference type="AlphaFoldDB" id="A0A1R2ASR1"/>
<dbReference type="Pfam" id="PF00226">
    <property type="entry name" value="DnaJ"/>
    <property type="match status" value="1"/>
</dbReference>
<dbReference type="Gene3D" id="1.25.40.10">
    <property type="entry name" value="Tetratricopeptide repeat domain"/>
    <property type="match status" value="3"/>
</dbReference>
<feature type="domain" description="J" evidence="5">
    <location>
        <begin position="357"/>
        <end position="426"/>
    </location>
</feature>
<dbReference type="PRINTS" id="PR00625">
    <property type="entry name" value="JDOMAIN"/>
</dbReference>
<evidence type="ECO:0000259" key="5">
    <source>
        <dbReference type="PROSITE" id="PS50076"/>
    </source>
</evidence>
<dbReference type="CDD" id="cd06257">
    <property type="entry name" value="DnaJ"/>
    <property type="match status" value="1"/>
</dbReference>
<dbReference type="InterPro" id="IPR011990">
    <property type="entry name" value="TPR-like_helical_dom_sf"/>
</dbReference>
<reference evidence="6 7" key="1">
    <citation type="submission" date="2016-11" db="EMBL/GenBank/DDBJ databases">
        <title>The macronuclear genome of Stentor coeruleus: a giant cell with tiny introns.</title>
        <authorList>
            <person name="Slabodnick M."/>
            <person name="Ruby J.G."/>
            <person name="Reiff S.B."/>
            <person name="Swart E.C."/>
            <person name="Gosai S."/>
            <person name="Prabakaran S."/>
            <person name="Witkowska E."/>
            <person name="Larue G.E."/>
            <person name="Fisher S."/>
            <person name="Freeman R.M."/>
            <person name="Gunawardena J."/>
            <person name="Chu W."/>
            <person name="Stover N.A."/>
            <person name="Gregory B.D."/>
            <person name="Nowacki M."/>
            <person name="Derisi J."/>
            <person name="Roy S.W."/>
            <person name="Marshall W.F."/>
            <person name="Sood P."/>
        </authorList>
    </citation>
    <scope>NUCLEOTIDE SEQUENCE [LARGE SCALE GENOMIC DNA]</scope>
    <source>
        <strain evidence="6">WM001</strain>
    </source>
</reference>
<evidence type="ECO:0000313" key="6">
    <source>
        <dbReference type="EMBL" id="OMJ67495.1"/>
    </source>
</evidence>
<gene>
    <name evidence="6" type="ORF">SteCoe_35334</name>
</gene>
<accession>A0A1R2ASR1</accession>
<protein>
    <recommendedName>
        <fullName evidence="5">J domain-containing protein</fullName>
    </recommendedName>
</protein>
<dbReference type="InterPro" id="IPR036869">
    <property type="entry name" value="J_dom_sf"/>
</dbReference>